<accession>A0A0C9VAG4</accession>
<feature type="compositionally biased region" description="Basic and acidic residues" evidence="1">
    <location>
        <begin position="285"/>
        <end position="302"/>
    </location>
</feature>
<gene>
    <name evidence="2" type="ORF">M422DRAFT_263418</name>
</gene>
<dbReference type="AlphaFoldDB" id="A0A0C9VAG4"/>
<organism evidence="2 3">
    <name type="scientific">Sphaerobolus stellatus (strain SS14)</name>
    <dbReference type="NCBI Taxonomy" id="990650"/>
    <lineage>
        <taxon>Eukaryota</taxon>
        <taxon>Fungi</taxon>
        <taxon>Dikarya</taxon>
        <taxon>Basidiomycota</taxon>
        <taxon>Agaricomycotina</taxon>
        <taxon>Agaricomycetes</taxon>
        <taxon>Phallomycetidae</taxon>
        <taxon>Geastrales</taxon>
        <taxon>Sphaerobolaceae</taxon>
        <taxon>Sphaerobolus</taxon>
    </lineage>
</organism>
<sequence length="328" mass="36559">MSATASSSKTTTANAILYKKAKDILRLSTIEKSDPRRTLLGFRAVSGFTKRWDLTKNDEWEGYGETVCEALVKGYWHVHDQEHNELDALYLSLARKEATELESKRISEEKKKKKSKSTAPITSGSGSGEGKETDIEVIDDSESNADTRFRESCVGCGRAKVKCIFTHAPNGKKVTSDRCYNLHVISSLQWSLNALSNVDTQDLGLWRLENDLPNDTSVPEELQDVVQHGHSHVIEHYNNIALMCGVQMKSISSRYKLGKGFEGWVPMLNPYGELDLKGEADKKVRIGKEPESGEKEVEKEVGPDLAPVVDKGKGKKKEAEPEEIEEDC</sequence>
<keyword evidence="3" id="KW-1185">Reference proteome</keyword>
<evidence type="ECO:0000313" key="2">
    <source>
        <dbReference type="EMBL" id="KIJ34455.1"/>
    </source>
</evidence>
<evidence type="ECO:0000256" key="1">
    <source>
        <dbReference type="SAM" id="MobiDB-lite"/>
    </source>
</evidence>
<dbReference type="HOGENOM" id="CLU_061024_0_1_1"/>
<dbReference type="EMBL" id="KN837199">
    <property type="protein sequence ID" value="KIJ34455.1"/>
    <property type="molecule type" value="Genomic_DNA"/>
</dbReference>
<feature type="region of interest" description="Disordered" evidence="1">
    <location>
        <begin position="102"/>
        <end position="141"/>
    </location>
</feature>
<proteinExistence type="predicted"/>
<feature type="region of interest" description="Disordered" evidence="1">
    <location>
        <begin position="285"/>
        <end position="328"/>
    </location>
</feature>
<evidence type="ECO:0000313" key="3">
    <source>
        <dbReference type="Proteomes" id="UP000054279"/>
    </source>
</evidence>
<name>A0A0C9VAG4_SPHS4</name>
<dbReference type="Proteomes" id="UP000054279">
    <property type="component" value="Unassembled WGS sequence"/>
</dbReference>
<reference evidence="2 3" key="1">
    <citation type="submission" date="2014-06" db="EMBL/GenBank/DDBJ databases">
        <title>Evolutionary Origins and Diversification of the Mycorrhizal Mutualists.</title>
        <authorList>
            <consortium name="DOE Joint Genome Institute"/>
            <consortium name="Mycorrhizal Genomics Consortium"/>
            <person name="Kohler A."/>
            <person name="Kuo A."/>
            <person name="Nagy L.G."/>
            <person name="Floudas D."/>
            <person name="Copeland A."/>
            <person name="Barry K.W."/>
            <person name="Cichocki N."/>
            <person name="Veneault-Fourrey C."/>
            <person name="LaButti K."/>
            <person name="Lindquist E.A."/>
            <person name="Lipzen A."/>
            <person name="Lundell T."/>
            <person name="Morin E."/>
            <person name="Murat C."/>
            <person name="Riley R."/>
            <person name="Ohm R."/>
            <person name="Sun H."/>
            <person name="Tunlid A."/>
            <person name="Henrissat B."/>
            <person name="Grigoriev I.V."/>
            <person name="Hibbett D.S."/>
            <person name="Martin F."/>
        </authorList>
    </citation>
    <scope>NUCLEOTIDE SEQUENCE [LARGE SCALE GENOMIC DNA]</scope>
    <source>
        <strain evidence="2 3">SS14</strain>
    </source>
</reference>
<protein>
    <submittedName>
        <fullName evidence="2">Uncharacterized protein</fullName>
    </submittedName>
</protein>